<dbReference type="EMBL" id="JAUIQD010000002">
    <property type="protein sequence ID" value="KAK3358858.1"/>
    <property type="molecule type" value="Genomic_DNA"/>
</dbReference>
<evidence type="ECO:0000313" key="2">
    <source>
        <dbReference type="Proteomes" id="UP001275084"/>
    </source>
</evidence>
<accession>A0AAJ0HPL7</accession>
<dbReference type="Proteomes" id="UP001275084">
    <property type="component" value="Unassembled WGS sequence"/>
</dbReference>
<evidence type="ECO:0000313" key="1">
    <source>
        <dbReference type="EMBL" id="KAK3358858.1"/>
    </source>
</evidence>
<proteinExistence type="predicted"/>
<keyword evidence="2" id="KW-1185">Reference proteome</keyword>
<dbReference type="AlphaFoldDB" id="A0AAJ0HPL7"/>
<comment type="caution">
    <text evidence="1">The sequence shown here is derived from an EMBL/GenBank/DDBJ whole genome shotgun (WGS) entry which is preliminary data.</text>
</comment>
<reference evidence="1" key="1">
    <citation type="journal article" date="2023" name="Mol. Phylogenet. Evol.">
        <title>Genome-scale phylogeny and comparative genomics of the fungal order Sordariales.</title>
        <authorList>
            <person name="Hensen N."/>
            <person name="Bonometti L."/>
            <person name="Westerberg I."/>
            <person name="Brannstrom I.O."/>
            <person name="Guillou S."/>
            <person name="Cros-Aarteil S."/>
            <person name="Calhoun S."/>
            <person name="Haridas S."/>
            <person name="Kuo A."/>
            <person name="Mondo S."/>
            <person name="Pangilinan J."/>
            <person name="Riley R."/>
            <person name="LaButti K."/>
            <person name="Andreopoulos B."/>
            <person name="Lipzen A."/>
            <person name="Chen C."/>
            <person name="Yan M."/>
            <person name="Daum C."/>
            <person name="Ng V."/>
            <person name="Clum A."/>
            <person name="Steindorff A."/>
            <person name="Ohm R.A."/>
            <person name="Martin F."/>
            <person name="Silar P."/>
            <person name="Natvig D.O."/>
            <person name="Lalanne C."/>
            <person name="Gautier V."/>
            <person name="Ament-Velasquez S.L."/>
            <person name="Kruys A."/>
            <person name="Hutchinson M.I."/>
            <person name="Powell A.J."/>
            <person name="Barry K."/>
            <person name="Miller A.N."/>
            <person name="Grigoriev I.V."/>
            <person name="Debuchy R."/>
            <person name="Gladieux P."/>
            <person name="Hiltunen Thoren M."/>
            <person name="Johannesson H."/>
        </authorList>
    </citation>
    <scope>NUCLEOTIDE SEQUENCE</scope>
    <source>
        <strain evidence="1">CBS 955.72</strain>
    </source>
</reference>
<reference evidence="1" key="2">
    <citation type="submission" date="2023-06" db="EMBL/GenBank/DDBJ databases">
        <authorList>
            <consortium name="Lawrence Berkeley National Laboratory"/>
            <person name="Haridas S."/>
            <person name="Hensen N."/>
            <person name="Bonometti L."/>
            <person name="Westerberg I."/>
            <person name="Brannstrom I.O."/>
            <person name="Guillou S."/>
            <person name="Cros-Aarteil S."/>
            <person name="Calhoun S."/>
            <person name="Kuo A."/>
            <person name="Mondo S."/>
            <person name="Pangilinan J."/>
            <person name="Riley R."/>
            <person name="Labutti K."/>
            <person name="Andreopoulos B."/>
            <person name="Lipzen A."/>
            <person name="Chen C."/>
            <person name="Yanf M."/>
            <person name="Daum C."/>
            <person name="Ng V."/>
            <person name="Clum A."/>
            <person name="Steindorff A."/>
            <person name="Ohm R."/>
            <person name="Martin F."/>
            <person name="Silar P."/>
            <person name="Natvig D."/>
            <person name="Lalanne C."/>
            <person name="Gautier V."/>
            <person name="Ament-Velasquez S.L."/>
            <person name="Kruys A."/>
            <person name="Hutchinson M.I."/>
            <person name="Powell A.J."/>
            <person name="Barry K."/>
            <person name="Miller A.N."/>
            <person name="Grigoriev I.V."/>
            <person name="Debuchy R."/>
            <person name="Gladieux P."/>
            <person name="Thoren M.H."/>
            <person name="Johannesson H."/>
        </authorList>
    </citation>
    <scope>NUCLEOTIDE SEQUENCE</scope>
    <source>
        <strain evidence="1">CBS 955.72</strain>
    </source>
</reference>
<organism evidence="1 2">
    <name type="scientific">Lasiosphaeria hispida</name>
    <dbReference type="NCBI Taxonomy" id="260671"/>
    <lineage>
        <taxon>Eukaryota</taxon>
        <taxon>Fungi</taxon>
        <taxon>Dikarya</taxon>
        <taxon>Ascomycota</taxon>
        <taxon>Pezizomycotina</taxon>
        <taxon>Sordariomycetes</taxon>
        <taxon>Sordariomycetidae</taxon>
        <taxon>Sordariales</taxon>
        <taxon>Lasiosphaeriaceae</taxon>
        <taxon>Lasiosphaeria</taxon>
    </lineage>
</organism>
<protein>
    <submittedName>
        <fullName evidence="1">Uncharacterized protein</fullName>
    </submittedName>
</protein>
<name>A0AAJ0HPL7_9PEZI</name>
<sequence length="131" mass="15006">MGNTRRVQITVSKRLGFLFAIFYTFSHSFIHIGVHATGFASVVPCCERNCSVYIRMGFLVEVKGWRKGFGKGMVGIREEYSGRGHSTAWSRKNGGRHKYQILKQYLIQQDHGLCDCVDMPRSEISDREQNQ</sequence>
<gene>
    <name evidence="1" type="ORF">B0T25DRAFT_78024</name>
</gene>